<evidence type="ECO:0000313" key="1">
    <source>
        <dbReference type="EMBL" id="NSL90214.1"/>
    </source>
</evidence>
<dbReference type="EMBL" id="RIAR02000001">
    <property type="protein sequence ID" value="NSL90214.1"/>
    <property type="molecule type" value="Genomic_DNA"/>
</dbReference>
<keyword evidence="2" id="KW-1185">Reference proteome</keyword>
<comment type="caution">
    <text evidence="1">The sequence shown here is derived from an EMBL/GenBank/DDBJ whole genome shotgun (WGS) entry which is preliminary data.</text>
</comment>
<dbReference type="Pfam" id="PF14085">
    <property type="entry name" value="DUF4265"/>
    <property type="match status" value="1"/>
</dbReference>
<evidence type="ECO:0000313" key="2">
    <source>
        <dbReference type="Proteomes" id="UP000281028"/>
    </source>
</evidence>
<dbReference type="Proteomes" id="UP000281028">
    <property type="component" value="Unassembled WGS sequence"/>
</dbReference>
<sequence length="128" mass="14834">MWALIIDKEKGYYKIDNIPFYAPMIASDDIVYAEYDETEERLTYRRTIEVSGNSTIQVVIMDEAQDIEVLRAIFKDIGCESEGTGGRYFVVEIPAQLEYSTVRIKLEQLKDDGIIDYAEPYLSDNHQY</sequence>
<organism evidence="1 2">
    <name type="scientific">Chitinophaga solisilvae</name>
    <dbReference type="NCBI Taxonomy" id="1233460"/>
    <lineage>
        <taxon>Bacteria</taxon>
        <taxon>Pseudomonadati</taxon>
        <taxon>Bacteroidota</taxon>
        <taxon>Chitinophagia</taxon>
        <taxon>Chitinophagales</taxon>
        <taxon>Chitinophagaceae</taxon>
        <taxon>Chitinophaga</taxon>
    </lineage>
</organism>
<accession>A0A433WLT7</accession>
<dbReference type="InterPro" id="IPR025361">
    <property type="entry name" value="DUF4265"/>
</dbReference>
<dbReference type="OrthoDB" id="1030945at2"/>
<name>A0A433WLT7_9BACT</name>
<dbReference type="AlphaFoldDB" id="A0A433WLT7"/>
<protein>
    <submittedName>
        <fullName evidence="1">DUF4265 domain-containing protein</fullName>
    </submittedName>
</protein>
<reference evidence="1" key="1">
    <citation type="submission" date="2020-05" db="EMBL/GenBank/DDBJ databases">
        <title>Chitinophaga laudate sp. nov., isolated from a tropical peat swamp.</title>
        <authorList>
            <person name="Goh C.B.S."/>
            <person name="Lee M.S."/>
            <person name="Parimannan S."/>
            <person name="Pasbakhsh P."/>
            <person name="Yule C.M."/>
            <person name="Rajandas H."/>
            <person name="Loke S."/>
            <person name="Croft L."/>
            <person name="Tan J.B.L."/>
        </authorList>
    </citation>
    <scope>NUCLEOTIDE SEQUENCE</scope>
    <source>
        <strain evidence="1">Mgbs1</strain>
    </source>
</reference>
<proteinExistence type="predicted"/>
<gene>
    <name evidence="1" type="ORF">ECE50_025490</name>
</gene>